<keyword evidence="1" id="KW-0472">Membrane</keyword>
<feature type="transmembrane region" description="Helical" evidence="1">
    <location>
        <begin position="108"/>
        <end position="129"/>
    </location>
</feature>
<dbReference type="AlphaFoldDB" id="A0A7X6MHU3"/>
<dbReference type="Proteomes" id="UP000553209">
    <property type="component" value="Unassembled WGS sequence"/>
</dbReference>
<gene>
    <name evidence="2" type="ORF">HGB44_28605</name>
</gene>
<dbReference type="EMBL" id="JAAXPG010000040">
    <property type="protein sequence ID" value="NKZ01602.1"/>
    <property type="molecule type" value="Genomic_DNA"/>
</dbReference>
<evidence type="ECO:0000256" key="1">
    <source>
        <dbReference type="SAM" id="Phobius"/>
    </source>
</evidence>
<comment type="caution">
    <text evidence="2">The sequence shown here is derived from an EMBL/GenBank/DDBJ whole genome shotgun (WGS) entry which is preliminary data.</text>
</comment>
<accession>A0A7X6MHU3</accession>
<keyword evidence="1" id="KW-1133">Transmembrane helix</keyword>
<feature type="transmembrane region" description="Helical" evidence="1">
    <location>
        <begin position="21"/>
        <end position="40"/>
    </location>
</feature>
<proteinExistence type="predicted"/>
<dbReference type="RefSeq" id="WP_061079702.1">
    <property type="nucleotide sequence ID" value="NZ_JAAXPG010000040.1"/>
</dbReference>
<evidence type="ECO:0000313" key="2">
    <source>
        <dbReference type="EMBL" id="NKZ01602.1"/>
    </source>
</evidence>
<evidence type="ECO:0000313" key="3">
    <source>
        <dbReference type="Proteomes" id="UP000553209"/>
    </source>
</evidence>
<feature type="transmembrane region" description="Helical" evidence="1">
    <location>
        <begin position="222"/>
        <end position="247"/>
    </location>
</feature>
<feature type="transmembrane region" description="Helical" evidence="1">
    <location>
        <begin position="149"/>
        <end position="171"/>
    </location>
</feature>
<organism evidence="2 3">
    <name type="scientific">Nocardiopsis alborubida</name>
    <dbReference type="NCBI Taxonomy" id="146802"/>
    <lineage>
        <taxon>Bacteria</taxon>
        <taxon>Bacillati</taxon>
        <taxon>Actinomycetota</taxon>
        <taxon>Actinomycetes</taxon>
        <taxon>Streptosporangiales</taxon>
        <taxon>Nocardiopsidaceae</taxon>
        <taxon>Nocardiopsis</taxon>
    </lineage>
</organism>
<protein>
    <submittedName>
        <fullName evidence="2">ABC transporter permease</fullName>
    </submittedName>
</protein>
<feature type="transmembrane region" description="Helical" evidence="1">
    <location>
        <begin position="60"/>
        <end position="81"/>
    </location>
</feature>
<keyword evidence="3" id="KW-1185">Reference proteome</keyword>
<keyword evidence="1" id="KW-0812">Transmembrane</keyword>
<reference evidence="2 3" key="1">
    <citation type="submission" date="2020-04" db="EMBL/GenBank/DDBJ databases">
        <title>MicrobeNet Type strains.</title>
        <authorList>
            <person name="Nicholson A.C."/>
        </authorList>
    </citation>
    <scope>NUCLEOTIDE SEQUENCE [LARGE SCALE GENOMIC DNA]</scope>
    <source>
        <strain evidence="2 3">ATCC 23612</strain>
    </source>
</reference>
<feature type="transmembrane region" description="Helical" evidence="1">
    <location>
        <begin position="178"/>
        <end position="195"/>
    </location>
</feature>
<sequence length="252" mass="26077">MNTAAVASEWAKIRTVRTSGWSFALFVVVGVVLSAVPGYFAVRGFDGPEEAAASGLDPVAIGHSGIQLALIALVVFSVLSVTSEYATGSVQGSLVAVPRRVVFYTSKLLTVTAVVTVLATATVLVAFLATQAAMGDFGVSLGEEGVLRVLASVVLYVVLLCVFSMGLAAVLRSTALTVGILVPMLFMVSTVLSAIPRVREVARFLPDLAGQRMFLGGAGDDALTPLTGGLVLGAWTVAALVAGYWSVVRRDV</sequence>
<name>A0A7X6MHU3_9ACTN</name>